<protein>
    <submittedName>
        <fullName evidence="6">Uncharacterized protein</fullName>
    </submittedName>
</protein>
<keyword evidence="1 2" id="KW-0728">SH3 domain</keyword>
<dbReference type="SUPFAM" id="SSF50044">
    <property type="entry name" value="SH3-domain"/>
    <property type="match status" value="1"/>
</dbReference>
<evidence type="ECO:0000256" key="3">
    <source>
        <dbReference type="SAM" id="MobiDB-lite"/>
    </source>
</evidence>
<dbReference type="Gene3D" id="2.30.30.40">
    <property type="entry name" value="SH3 Domains"/>
    <property type="match status" value="1"/>
</dbReference>
<feature type="compositionally biased region" description="Low complexity" evidence="3">
    <location>
        <begin position="339"/>
        <end position="349"/>
    </location>
</feature>
<keyword evidence="7" id="KW-1185">Reference proteome</keyword>
<dbReference type="Pfam" id="PF03114">
    <property type="entry name" value="BAR"/>
    <property type="match status" value="1"/>
</dbReference>
<dbReference type="CDD" id="cd07599">
    <property type="entry name" value="BAR_Rvs167p"/>
    <property type="match status" value="1"/>
</dbReference>
<name>A0A6V8H171_TALPI</name>
<proteinExistence type="predicted"/>
<dbReference type="GO" id="GO:0006897">
    <property type="term" value="P:endocytosis"/>
    <property type="evidence" value="ECO:0007669"/>
    <property type="project" value="InterPro"/>
</dbReference>
<dbReference type="SMART" id="SM00326">
    <property type="entry name" value="SH3"/>
    <property type="match status" value="1"/>
</dbReference>
<dbReference type="GO" id="GO:0030479">
    <property type="term" value="C:actin cortical patch"/>
    <property type="evidence" value="ECO:0007669"/>
    <property type="project" value="TreeGrafter"/>
</dbReference>
<dbReference type="GO" id="GO:0051666">
    <property type="term" value="P:actin cortical patch localization"/>
    <property type="evidence" value="ECO:0007669"/>
    <property type="project" value="InterPro"/>
</dbReference>
<feature type="compositionally biased region" description="Polar residues" evidence="3">
    <location>
        <begin position="353"/>
        <end position="362"/>
    </location>
</feature>
<evidence type="ECO:0000256" key="1">
    <source>
        <dbReference type="ARBA" id="ARBA00022443"/>
    </source>
</evidence>
<reference evidence="7" key="1">
    <citation type="journal article" date="2015" name="Genome Announc.">
        <title>Draft genome sequence of Talaromyces cellulolyticus strain Y-94, a source of lignocellulosic biomass-degrading enzymes.</title>
        <authorList>
            <person name="Fujii T."/>
            <person name="Koike H."/>
            <person name="Sawayama S."/>
            <person name="Yano S."/>
            <person name="Inoue H."/>
        </authorList>
    </citation>
    <scope>NUCLEOTIDE SEQUENCE [LARGE SCALE GENOMIC DNA]</scope>
    <source>
        <strain evidence="7">Y-94</strain>
    </source>
</reference>
<dbReference type="InterPro" id="IPR036028">
    <property type="entry name" value="SH3-like_dom_sf"/>
</dbReference>
<dbReference type="PROSITE" id="PS50002">
    <property type="entry name" value="SH3"/>
    <property type="match status" value="1"/>
</dbReference>
<evidence type="ECO:0000313" key="7">
    <source>
        <dbReference type="Proteomes" id="UP000053095"/>
    </source>
</evidence>
<feature type="compositionally biased region" description="Polar residues" evidence="3">
    <location>
        <begin position="295"/>
        <end position="305"/>
    </location>
</feature>
<feature type="compositionally biased region" description="Low complexity" evidence="3">
    <location>
        <begin position="375"/>
        <end position="386"/>
    </location>
</feature>
<dbReference type="GO" id="GO:1990528">
    <property type="term" value="C:Rvs161p-Rvs167p complex"/>
    <property type="evidence" value="ECO:0007669"/>
    <property type="project" value="TreeGrafter"/>
</dbReference>
<dbReference type="GO" id="GO:0008289">
    <property type="term" value="F:lipid binding"/>
    <property type="evidence" value="ECO:0007669"/>
    <property type="project" value="TreeGrafter"/>
</dbReference>
<accession>A0A6V8H171</accession>
<dbReference type="GO" id="GO:0043332">
    <property type="term" value="C:mating projection tip"/>
    <property type="evidence" value="ECO:0007669"/>
    <property type="project" value="TreeGrafter"/>
</dbReference>
<feature type="domain" description="SH3" evidence="4">
    <location>
        <begin position="407"/>
        <end position="464"/>
    </location>
</feature>
<dbReference type="Gene3D" id="1.20.1270.60">
    <property type="entry name" value="Arfaptin homology (AH) domain/BAR domain"/>
    <property type="match status" value="1"/>
</dbReference>
<sequence length="464" mass="51444">MQSMHRQFGKLMKRSADDSQVSVLLKDFDNADKLLTKIIESTKAWRDAWVAILTYQGRLVQEFETVYAPIVGSSEATKNPPVETPAATLQKVNRLNEEFESLKTDLLVDVNGVEDRMIRPLQQAKDLLSPLKKTIKKREDKKLDYEHFQSRVDSSLKKSKRSDRDNAILAKAEVDLAKAKEEYNNADENLRQHLPPLIAAVFSLLPYFLASQIELQNSLLGHYYTVLHTYAQEEKFQSPPPPVEDVLQTWKSDFLPIQQEIENFATIANGKAVRGEHDRSNGSHSNGINLRRPSWNRQVSGTSPGRSLAPPAPNLGTKPKIGETLATSPSASSYLSVKSPSPAASASDYASEHYSTPMTPGQASRGDYFNRGRQPSSSTSTTPGSGLSAIGKKKPPPPPPPRAKSANQAVYVTALYDFGGQGEGDLVFREGDRIRVIKQTDSTDDWWEGELRGVQGSFPANYCR</sequence>
<gene>
    <name evidence="6" type="ORF">TCE0_015r02930</name>
</gene>
<feature type="compositionally biased region" description="Polar residues" evidence="3">
    <location>
        <begin position="325"/>
        <end position="338"/>
    </location>
</feature>
<evidence type="ECO:0000256" key="2">
    <source>
        <dbReference type="PROSITE-ProRule" id="PRU00192"/>
    </source>
</evidence>
<dbReference type="PANTHER" id="PTHR47174:SF2">
    <property type="entry name" value="SH3 DOMAIN SIGNALLING PROTEIN (AFU_ORTHOLOGUE AFUA_5G07670)"/>
    <property type="match status" value="1"/>
</dbReference>
<dbReference type="InterPro" id="IPR027267">
    <property type="entry name" value="AH/BAR_dom_sf"/>
</dbReference>
<dbReference type="FunFam" id="2.30.30.40:FF:000100">
    <property type="entry name" value="SH3 domain-containing YSC84-like protein 1"/>
    <property type="match status" value="1"/>
</dbReference>
<dbReference type="SUPFAM" id="SSF103657">
    <property type="entry name" value="BAR/IMD domain-like"/>
    <property type="match status" value="1"/>
</dbReference>
<dbReference type="PANTHER" id="PTHR47174">
    <property type="entry name" value="BRIDGING INTEGRATOR 3"/>
    <property type="match status" value="1"/>
</dbReference>
<dbReference type="InterPro" id="IPR046982">
    <property type="entry name" value="BIN3/RVS161-like"/>
</dbReference>
<feature type="region of interest" description="Disordered" evidence="3">
    <location>
        <begin position="273"/>
        <end position="406"/>
    </location>
</feature>
<evidence type="ECO:0000259" key="5">
    <source>
        <dbReference type="PROSITE" id="PS51021"/>
    </source>
</evidence>
<dbReference type="InterPro" id="IPR001452">
    <property type="entry name" value="SH3_domain"/>
</dbReference>
<dbReference type="EMBL" id="DF933811">
    <property type="protein sequence ID" value="GAM34988.1"/>
    <property type="molecule type" value="Genomic_DNA"/>
</dbReference>
<dbReference type="GO" id="GO:0031097">
    <property type="term" value="C:medial cortex"/>
    <property type="evidence" value="ECO:0007669"/>
    <property type="project" value="TreeGrafter"/>
</dbReference>
<evidence type="ECO:0000313" key="6">
    <source>
        <dbReference type="EMBL" id="GAM34988.1"/>
    </source>
</evidence>
<evidence type="ECO:0000259" key="4">
    <source>
        <dbReference type="PROSITE" id="PS50002"/>
    </source>
</evidence>
<feature type="domain" description="BAR" evidence="5">
    <location>
        <begin position="6"/>
        <end position="240"/>
    </location>
</feature>
<dbReference type="Pfam" id="PF14604">
    <property type="entry name" value="SH3_9"/>
    <property type="match status" value="1"/>
</dbReference>
<dbReference type="InterPro" id="IPR004148">
    <property type="entry name" value="BAR_dom"/>
</dbReference>
<organism evidence="6 7">
    <name type="scientific">Talaromyces pinophilus</name>
    <name type="common">Penicillium pinophilum</name>
    <dbReference type="NCBI Taxonomy" id="128442"/>
    <lineage>
        <taxon>Eukaryota</taxon>
        <taxon>Fungi</taxon>
        <taxon>Dikarya</taxon>
        <taxon>Ascomycota</taxon>
        <taxon>Pezizomycotina</taxon>
        <taxon>Eurotiomycetes</taxon>
        <taxon>Eurotiomycetidae</taxon>
        <taxon>Eurotiales</taxon>
        <taxon>Trichocomaceae</taxon>
        <taxon>Talaromyces</taxon>
        <taxon>Talaromyces sect. Talaromyces</taxon>
    </lineage>
</organism>
<dbReference type="Proteomes" id="UP000053095">
    <property type="component" value="Unassembled WGS sequence"/>
</dbReference>
<dbReference type="PROSITE" id="PS51021">
    <property type="entry name" value="BAR"/>
    <property type="match status" value="1"/>
</dbReference>
<dbReference type="GO" id="GO:0097320">
    <property type="term" value="P:plasma membrane tubulation"/>
    <property type="evidence" value="ECO:0007669"/>
    <property type="project" value="TreeGrafter"/>
</dbReference>
<dbReference type="PRINTS" id="PR00452">
    <property type="entry name" value="SH3DOMAIN"/>
</dbReference>
<comment type="caution">
    <text evidence="6">The sequence shown here is derived from an EMBL/GenBank/DDBJ whole genome shotgun (WGS) entry which is preliminary data.</text>
</comment>
<dbReference type="AlphaFoldDB" id="A0A6V8H171"/>